<name>A0A1W1BVA6_9ZZZZ</name>
<reference evidence="1" key="1">
    <citation type="submission" date="2016-10" db="EMBL/GenBank/DDBJ databases">
        <authorList>
            <person name="de Groot N.N."/>
        </authorList>
    </citation>
    <scope>NUCLEOTIDE SEQUENCE</scope>
</reference>
<gene>
    <name evidence="1" type="ORF">MNB_SUP05-5-728</name>
</gene>
<evidence type="ECO:0000313" key="1">
    <source>
        <dbReference type="EMBL" id="SFV57530.1"/>
    </source>
</evidence>
<organism evidence="1">
    <name type="scientific">hydrothermal vent metagenome</name>
    <dbReference type="NCBI Taxonomy" id="652676"/>
    <lineage>
        <taxon>unclassified sequences</taxon>
        <taxon>metagenomes</taxon>
        <taxon>ecological metagenomes</taxon>
    </lineage>
</organism>
<dbReference type="AlphaFoldDB" id="A0A1W1BVA6"/>
<accession>A0A1W1BVA6</accession>
<sequence length="59" mass="7069">MDVSSLEKLKNAFKNKILPLLEEYFYDDFEKINMVLGSDSFYKKSKEKLGDFEKIIYHK</sequence>
<proteinExistence type="predicted"/>
<protein>
    <submittedName>
        <fullName evidence="1">Uncharacterized protein</fullName>
    </submittedName>
</protein>
<dbReference type="EMBL" id="FPHJ01000023">
    <property type="protein sequence ID" value="SFV57530.1"/>
    <property type="molecule type" value="Genomic_DNA"/>
</dbReference>